<feature type="compositionally biased region" description="Low complexity" evidence="1">
    <location>
        <begin position="88"/>
        <end position="99"/>
    </location>
</feature>
<comment type="caution">
    <text evidence="2">The sequence shown here is derived from an EMBL/GenBank/DDBJ whole genome shotgun (WGS) entry which is preliminary data.</text>
</comment>
<proteinExistence type="predicted"/>
<accession>A0A8T0S3P3</accession>
<dbReference type="PANTHER" id="PTHR33156">
    <property type="entry name" value="OS02G0230000 PROTEIN"/>
    <property type="match status" value="1"/>
</dbReference>
<dbReference type="GO" id="GO:0005739">
    <property type="term" value="C:mitochondrion"/>
    <property type="evidence" value="ECO:0007669"/>
    <property type="project" value="TreeGrafter"/>
</dbReference>
<gene>
    <name evidence="2" type="ORF">PVAP13_5NG501400</name>
</gene>
<organism evidence="2 3">
    <name type="scientific">Panicum virgatum</name>
    <name type="common">Blackwell switchgrass</name>
    <dbReference type="NCBI Taxonomy" id="38727"/>
    <lineage>
        <taxon>Eukaryota</taxon>
        <taxon>Viridiplantae</taxon>
        <taxon>Streptophyta</taxon>
        <taxon>Embryophyta</taxon>
        <taxon>Tracheophyta</taxon>
        <taxon>Spermatophyta</taxon>
        <taxon>Magnoliopsida</taxon>
        <taxon>Liliopsida</taxon>
        <taxon>Poales</taxon>
        <taxon>Poaceae</taxon>
        <taxon>PACMAD clade</taxon>
        <taxon>Panicoideae</taxon>
        <taxon>Panicodae</taxon>
        <taxon>Paniceae</taxon>
        <taxon>Panicinae</taxon>
        <taxon>Panicum</taxon>
        <taxon>Panicum sect. Hiantes</taxon>
    </lineage>
</organism>
<reference evidence="2" key="1">
    <citation type="submission" date="2020-05" db="EMBL/GenBank/DDBJ databases">
        <title>WGS assembly of Panicum virgatum.</title>
        <authorList>
            <person name="Lovell J.T."/>
            <person name="Jenkins J."/>
            <person name="Shu S."/>
            <person name="Juenger T.E."/>
            <person name="Schmutz J."/>
        </authorList>
    </citation>
    <scope>NUCLEOTIDE SEQUENCE</scope>
    <source>
        <strain evidence="2">AP13</strain>
    </source>
</reference>
<feature type="compositionally biased region" description="Basic and acidic residues" evidence="1">
    <location>
        <begin position="11"/>
        <end position="24"/>
    </location>
</feature>
<keyword evidence="3" id="KW-1185">Reference proteome</keyword>
<name>A0A8T0S3P3_PANVG</name>
<evidence type="ECO:0000313" key="3">
    <source>
        <dbReference type="Proteomes" id="UP000823388"/>
    </source>
</evidence>
<protein>
    <submittedName>
        <fullName evidence="2">Uncharacterized protein</fullName>
    </submittedName>
</protein>
<feature type="region of interest" description="Disordered" evidence="1">
    <location>
        <begin position="1"/>
        <end position="42"/>
    </location>
</feature>
<dbReference type="AlphaFoldDB" id="A0A8T0S3P3"/>
<evidence type="ECO:0000313" key="2">
    <source>
        <dbReference type="EMBL" id="KAG2591698.1"/>
    </source>
</evidence>
<dbReference type="PANTHER" id="PTHR33156:SF83">
    <property type="entry name" value="OS01G0754000 PROTEIN"/>
    <property type="match status" value="1"/>
</dbReference>
<dbReference type="EMBL" id="CM029046">
    <property type="protein sequence ID" value="KAG2591698.1"/>
    <property type="molecule type" value="Genomic_DNA"/>
</dbReference>
<evidence type="ECO:0000256" key="1">
    <source>
        <dbReference type="SAM" id="MobiDB-lite"/>
    </source>
</evidence>
<dbReference type="InterPro" id="IPR043459">
    <property type="entry name" value="NFD6/NOXY2-like"/>
</dbReference>
<feature type="region of interest" description="Disordered" evidence="1">
    <location>
        <begin position="88"/>
        <end position="108"/>
    </location>
</feature>
<dbReference type="Proteomes" id="UP000823388">
    <property type="component" value="Chromosome 5N"/>
</dbReference>
<sequence>MGHLANTTKAAKKDRPSFVRERDLSLSSTRAPPPSPQAHHGGRVYWHLSPLLPRPATTGQNTAPAAEMAAAAAARSFLRSSAPSSLRSAAVRAASRAGPAPLPRRMPTSAPRVLLRSPVEMSSVCLESLMPMHSATASALMTSLLAAPACKGFGWLSKAGNDDV</sequence>